<gene>
    <name evidence="2" type="ORF">IAB68_04410</name>
</gene>
<feature type="coiled-coil region" evidence="1">
    <location>
        <begin position="11"/>
        <end position="50"/>
    </location>
</feature>
<dbReference type="EMBL" id="DVMT01000044">
    <property type="protein sequence ID" value="HIU40524.1"/>
    <property type="molecule type" value="Genomic_DNA"/>
</dbReference>
<sequence length="392" mass="46758">MENINIDDLSLDELYNLQSSVSERIKKIKEEKEKENQKKAEQHRIEYENKKNAYYKKLDDFTKDSSIILKELINKYEQICNLDISSLSQEEKLKLYVQKAYIENLLIGDGAQFVPGHNVGIPSYPEDIHNITNNGLGYVYDGLFFYIRLEFNRNLINLCMKKIAKLKGKDDNFIIKIDNGYAKQLRRKAYFDSIDLLNLIDNIDEYFFFNDRIYRDEKGNIESRVYDSDFFTRPIMTKSEIEERKRREESFPLGKISIEEKNKINKYLCDKFNFVGSVGDKYNFLVNIIERLFSNMPHKSFSEPDLEEIKEFLRENNIIQFLNKIFELNLNKRFTKYDVSYTINERSHLNAFLERINKEKYLLDVNDTPDFMFEEEKEKYLNDFNLKSKGSI</sequence>
<dbReference type="Proteomes" id="UP000824074">
    <property type="component" value="Unassembled WGS sequence"/>
</dbReference>
<proteinExistence type="predicted"/>
<accession>A0A9D1LI12</accession>
<dbReference type="AlphaFoldDB" id="A0A9D1LI12"/>
<reference evidence="2" key="2">
    <citation type="journal article" date="2021" name="PeerJ">
        <title>Extensive microbial diversity within the chicken gut microbiome revealed by metagenomics and culture.</title>
        <authorList>
            <person name="Gilroy R."/>
            <person name="Ravi A."/>
            <person name="Getino M."/>
            <person name="Pursley I."/>
            <person name="Horton D.L."/>
            <person name="Alikhan N.F."/>
            <person name="Baker D."/>
            <person name="Gharbi K."/>
            <person name="Hall N."/>
            <person name="Watson M."/>
            <person name="Adriaenssens E.M."/>
            <person name="Foster-Nyarko E."/>
            <person name="Jarju S."/>
            <person name="Secka A."/>
            <person name="Antonio M."/>
            <person name="Oren A."/>
            <person name="Chaudhuri R.R."/>
            <person name="La Ragione R."/>
            <person name="Hildebrand F."/>
            <person name="Pallen M.J."/>
        </authorList>
    </citation>
    <scope>NUCLEOTIDE SEQUENCE</scope>
    <source>
        <strain evidence="2">CHK193-30670</strain>
    </source>
</reference>
<keyword evidence="1" id="KW-0175">Coiled coil</keyword>
<evidence type="ECO:0000313" key="3">
    <source>
        <dbReference type="Proteomes" id="UP000824074"/>
    </source>
</evidence>
<protein>
    <submittedName>
        <fullName evidence="2">Uncharacterized protein</fullName>
    </submittedName>
</protein>
<comment type="caution">
    <text evidence="2">The sequence shown here is derived from an EMBL/GenBank/DDBJ whole genome shotgun (WGS) entry which is preliminary data.</text>
</comment>
<name>A0A9D1LI12_9FIRM</name>
<reference evidence="2" key="1">
    <citation type="submission" date="2020-10" db="EMBL/GenBank/DDBJ databases">
        <authorList>
            <person name="Gilroy R."/>
        </authorList>
    </citation>
    <scope>NUCLEOTIDE SEQUENCE</scope>
    <source>
        <strain evidence="2">CHK193-30670</strain>
    </source>
</reference>
<evidence type="ECO:0000313" key="2">
    <source>
        <dbReference type="EMBL" id="HIU40524.1"/>
    </source>
</evidence>
<organism evidence="2 3">
    <name type="scientific">Candidatus Aphodocola excrementigallinarum</name>
    <dbReference type="NCBI Taxonomy" id="2840670"/>
    <lineage>
        <taxon>Bacteria</taxon>
        <taxon>Bacillati</taxon>
        <taxon>Bacillota</taxon>
        <taxon>Bacilli</taxon>
        <taxon>Candidatus Aphodocola</taxon>
    </lineage>
</organism>
<evidence type="ECO:0000256" key="1">
    <source>
        <dbReference type="SAM" id="Coils"/>
    </source>
</evidence>